<feature type="region of interest" description="Disordered" evidence="1">
    <location>
        <begin position="458"/>
        <end position="478"/>
    </location>
</feature>
<dbReference type="Proteomes" id="UP000038010">
    <property type="component" value="Unassembled WGS sequence"/>
</dbReference>
<feature type="region of interest" description="Disordered" evidence="1">
    <location>
        <begin position="275"/>
        <end position="314"/>
    </location>
</feature>
<gene>
    <name evidence="2" type="ORF">AB675_6199</name>
</gene>
<accession>A0A0N0NQG2</accession>
<sequence length="478" mass="53548">MCRSSSPSRRCNGGSAACDPPPYPRQPSRAPNLSSPPPYEQQQTMTPLNNRQQPMAPQEVTFMDDTQPGTYQQGFPNATNHVAPPPRSQQPIRPQTAQRGQSPQVNMYQQHYSDLTYGHAVPAPVRQPTYHAPAPAPVRQMAHNAQVPAPIQNPTYHARAPAPVRQPSNHAGFSTAVQQPRFVPRGQDIRATQINIYTGSVAGPNQNNANTPAGPLSPVENISFQPRGQKRPRSDEDDDVVVTRIRSQRPIVVYDDKENIDDELTFLEARTLDREASTPGVLAATPEPTQLPSPPGPQGQQKRAPTGARNKSWYKVDTSKPCELTTALATGLINTEQRNEERKKENLRLRGGTGGRQRGPRRSVKWPEMSPEIIAEQEMLFSDERREENRAWKRRQEEADADKKRRQEEADAAQRQEQLLKQEQEKIKREQEAREKERKALLAKREAHLVARLKEEEAGLEALWEPEEGDAAEGVLVA</sequence>
<protein>
    <submittedName>
        <fullName evidence="2">Uncharacterized protein</fullName>
    </submittedName>
</protein>
<feature type="compositionally biased region" description="Basic and acidic residues" evidence="1">
    <location>
        <begin position="382"/>
        <end position="439"/>
    </location>
</feature>
<evidence type="ECO:0000313" key="3">
    <source>
        <dbReference type="Proteomes" id="UP000038010"/>
    </source>
</evidence>
<dbReference type="AlphaFoldDB" id="A0A0N0NQG2"/>
<dbReference type="EMBL" id="LFJN01000004">
    <property type="protein sequence ID" value="KPI43871.1"/>
    <property type="molecule type" value="Genomic_DNA"/>
</dbReference>
<keyword evidence="3" id="KW-1185">Reference proteome</keyword>
<feature type="region of interest" description="Disordered" evidence="1">
    <location>
        <begin position="1"/>
        <end position="104"/>
    </location>
</feature>
<dbReference type="GeneID" id="28738352"/>
<reference evidence="2 3" key="1">
    <citation type="submission" date="2015-06" db="EMBL/GenBank/DDBJ databases">
        <title>Draft genome of the ant-associated black yeast Phialophora attae CBS 131958.</title>
        <authorList>
            <person name="Moreno L.F."/>
            <person name="Stielow B.J."/>
            <person name="de Hoog S."/>
            <person name="Vicente V.A."/>
            <person name="Weiss V.A."/>
            <person name="de Vries M."/>
            <person name="Cruz L.M."/>
            <person name="Souza E.M."/>
        </authorList>
    </citation>
    <scope>NUCLEOTIDE SEQUENCE [LARGE SCALE GENOMIC DNA]</scope>
    <source>
        <strain evidence="2 3">CBS 131958</strain>
    </source>
</reference>
<proteinExistence type="predicted"/>
<feature type="region of interest" description="Disordered" evidence="1">
    <location>
        <begin position="333"/>
        <end position="439"/>
    </location>
</feature>
<organism evidence="2 3">
    <name type="scientific">Cyphellophora attinorum</name>
    <dbReference type="NCBI Taxonomy" id="1664694"/>
    <lineage>
        <taxon>Eukaryota</taxon>
        <taxon>Fungi</taxon>
        <taxon>Dikarya</taxon>
        <taxon>Ascomycota</taxon>
        <taxon>Pezizomycotina</taxon>
        <taxon>Eurotiomycetes</taxon>
        <taxon>Chaetothyriomycetidae</taxon>
        <taxon>Chaetothyriales</taxon>
        <taxon>Cyphellophoraceae</taxon>
        <taxon>Cyphellophora</taxon>
    </lineage>
</organism>
<name>A0A0N0NQG2_9EURO</name>
<dbReference type="RefSeq" id="XP_018003834.1">
    <property type="nucleotide sequence ID" value="XM_018146472.1"/>
</dbReference>
<feature type="compositionally biased region" description="Polar residues" evidence="1">
    <location>
        <begin position="200"/>
        <end position="211"/>
    </location>
</feature>
<dbReference type="OrthoDB" id="8055574at2759"/>
<feature type="compositionally biased region" description="Polar residues" evidence="1">
    <location>
        <begin position="40"/>
        <end position="55"/>
    </location>
</feature>
<dbReference type="VEuPathDB" id="FungiDB:AB675_6199"/>
<comment type="caution">
    <text evidence="2">The sequence shown here is derived from an EMBL/GenBank/DDBJ whole genome shotgun (WGS) entry which is preliminary data.</text>
</comment>
<feature type="compositionally biased region" description="Basic and acidic residues" evidence="1">
    <location>
        <begin position="337"/>
        <end position="348"/>
    </location>
</feature>
<evidence type="ECO:0000313" key="2">
    <source>
        <dbReference type="EMBL" id="KPI43871.1"/>
    </source>
</evidence>
<feature type="region of interest" description="Disordered" evidence="1">
    <location>
        <begin position="200"/>
        <end position="241"/>
    </location>
</feature>
<feature type="compositionally biased region" description="Polar residues" evidence="1">
    <location>
        <begin position="67"/>
        <end position="80"/>
    </location>
</feature>
<evidence type="ECO:0000256" key="1">
    <source>
        <dbReference type="SAM" id="MobiDB-lite"/>
    </source>
</evidence>